<reference evidence="3 4" key="1">
    <citation type="journal article" date="2022" name="Allergy">
        <title>Genome assembly and annotation of Periplaneta americana reveal a comprehensive cockroach allergen profile.</title>
        <authorList>
            <person name="Wang L."/>
            <person name="Xiong Q."/>
            <person name="Saelim N."/>
            <person name="Wang L."/>
            <person name="Nong W."/>
            <person name="Wan A.T."/>
            <person name="Shi M."/>
            <person name="Liu X."/>
            <person name="Cao Q."/>
            <person name="Hui J.H.L."/>
            <person name="Sookrung N."/>
            <person name="Leung T.F."/>
            <person name="Tungtrongchitr A."/>
            <person name="Tsui S.K.W."/>
        </authorList>
    </citation>
    <scope>NUCLEOTIDE SEQUENCE [LARGE SCALE GENOMIC DNA]</scope>
    <source>
        <strain evidence="3">PWHHKU_190912</strain>
    </source>
</reference>
<dbReference type="PRINTS" id="PR00014">
    <property type="entry name" value="FNTYPEIII"/>
</dbReference>
<dbReference type="InterPro" id="IPR003961">
    <property type="entry name" value="FN3_dom"/>
</dbReference>
<dbReference type="PROSITE" id="PS50853">
    <property type="entry name" value="FN3"/>
    <property type="match status" value="3"/>
</dbReference>
<dbReference type="Pfam" id="PF00041">
    <property type="entry name" value="fn3"/>
    <property type="match status" value="2"/>
</dbReference>
<evidence type="ECO:0000256" key="1">
    <source>
        <dbReference type="ARBA" id="ARBA00023157"/>
    </source>
</evidence>
<evidence type="ECO:0000259" key="2">
    <source>
        <dbReference type="PROSITE" id="PS50853"/>
    </source>
</evidence>
<evidence type="ECO:0000313" key="4">
    <source>
        <dbReference type="Proteomes" id="UP001148838"/>
    </source>
</evidence>
<feature type="domain" description="Fibronectin type-III" evidence="2">
    <location>
        <begin position="7"/>
        <end position="108"/>
    </location>
</feature>
<protein>
    <recommendedName>
        <fullName evidence="2">Fibronectin type-III domain-containing protein</fullName>
    </recommendedName>
</protein>
<dbReference type="EMBL" id="JAJSOF020000038">
    <property type="protein sequence ID" value="KAJ4427564.1"/>
    <property type="molecule type" value="Genomic_DNA"/>
</dbReference>
<dbReference type="Proteomes" id="UP001148838">
    <property type="component" value="Unassembled WGS sequence"/>
</dbReference>
<name>A0ABQ8S0Y4_PERAM</name>
<evidence type="ECO:0000313" key="3">
    <source>
        <dbReference type="EMBL" id="KAJ4427564.1"/>
    </source>
</evidence>
<keyword evidence="4" id="KW-1185">Reference proteome</keyword>
<keyword evidence="1" id="KW-1015">Disulfide bond</keyword>
<accession>A0ABQ8S0Y4</accession>
<proteinExistence type="predicted"/>
<dbReference type="InterPro" id="IPR013783">
    <property type="entry name" value="Ig-like_fold"/>
</dbReference>
<organism evidence="3 4">
    <name type="scientific">Periplaneta americana</name>
    <name type="common">American cockroach</name>
    <name type="synonym">Blatta americana</name>
    <dbReference type="NCBI Taxonomy" id="6978"/>
    <lineage>
        <taxon>Eukaryota</taxon>
        <taxon>Metazoa</taxon>
        <taxon>Ecdysozoa</taxon>
        <taxon>Arthropoda</taxon>
        <taxon>Hexapoda</taxon>
        <taxon>Insecta</taxon>
        <taxon>Pterygota</taxon>
        <taxon>Neoptera</taxon>
        <taxon>Polyneoptera</taxon>
        <taxon>Dictyoptera</taxon>
        <taxon>Blattodea</taxon>
        <taxon>Blattoidea</taxon>
        <taxon>Blattidae</taxon>
        <taxon>Blattinae</taxon>
        <taxon>Periplaneta</taxon>
    </lineage>
</organism>
<dbReference type="PANTHER" id="PTHR44170">
    <property type="entry name" value="PROTEIN SIDEKICK"/>
    <property type="match status" value="1"/>
</dbReference>
<dbReference type="PANTHER" id="PTHR44170:SF6">
    <property type="entry name" value="CONTACTIN"/>
    <property type="match status" value="1"/>
</dbReference>
<feature type="domain" description="Fibronectin type-III" evidence="2">
    <location>
        <begin position="395"/>
        <end position="461"/>
    </location>
</feature>
<dbReference type="Gene3D" id="2.60.40.10">
    <property type="entry name" value="Immunoglobulins"/>
    <property type="match status" value="3"/>
</dbReference>
<dbReference type="SUPFAM" id="SSF49265">
    <property type="entry name" value="Fibronectin type III"/>
    <property type="match status" value="2"/>
</dbReference>
<gene>
    <name evidence="3" type="ORF">ANN_25212</name>
</gene>
<dbReference type="CDD" id="cd00063">
    <property type="entry name" value="FN3"/>
    <property type="match status" value="2"/>
</dbReference>
<comment type="caution">
    <text evidence="3">The sequence shown here is derived from an EMBL/GenBank/DDBJ whole genome shotgun (WGS) entry which is preliminary data.</text>
</comment>
<dbReference type="SMART" id="SM00060">
    <property type="entry name" value="FN3"/>
    <property type="match status" value="2"/>
</dbReference>
<dbReference type="InterPro" id="IPR036116">
    <property type="entry name" value="FN3_sf"/>
</dbReference>
<sequence>LIAVPGDPQDVRATFINSTAIRVQWRPPLEKERNGIIRGYHIHVQETKEEGQSLLNDPMRFDVLDGNAQELNVTGLQPDTKYSVQVAALTRKGDGDRSTPITVKTPGGVPNRPTVNLKRLRGLGVFKAQWEAYLQHLNICQRLLHVDNPHVAATRNLPNEIEHCIKQLPITFDCSERFSSQKLRKALREDSFHQWSKLKSKGLGVVFYSHWKKGNSWISTKKGLSSSQWTQAIKMNCNTIPVRTLPGRTLDSTRCRRCDEQETLPHVLGFCHHGELLRINRHNTVRSLIAASIRQNALRFMRRVLEREPTVSIELEWGKPTQTYGELLGYRLRYGVKDQMLKEQMFKGTMVHSHKINDLERGVEYEFRVAGQNHIGFGQESIKYLLTPEGPPTGPPTNISHRFQTPDVVCVTWDVPLREHRNGQITHYDIEFHKKVDHTTVIDRNTTQTKVQQSSAKVSLE</sequence>
<feature type="domain" description="Fibronectin type-III" evidence="2">
    <location>
        <begin position="297"/>
        <end position="392"/>
    </location>
</feature>
<feature type="non-terminal residue" evidence="3">
    <location>
        <position position="1"/>
    </location>
</feature>